<evidence type="ECO:0000313" key="9">
    <source>
        <dbReference type="EMBL" id="KAG8548072.1"/>
    </source>
</evidence>
<accession>A0AAV6ZL11</accession>
<keyword evidence="10" id="KW-1185">Reference proteome</keyword>
<dbReference type="GO" id="GO:0007155">
    <property type="term" value="P:cell adhesion"/>
    <property type="evidence" value="ECO:0007669"/>
    <property type="project" value="InterPro"/>
</dbReference>
<evidence type="ECO:0000256" key="6">
    <source>
        <dbReference type="PROSITE-ProRule" id="PRU00302"/>
    </source>
</evidence>
<feature type="domain" description="Sushi" evidence="8">
    <location>
        <begin position="258"/>
        <end position="316"/>
    </location>
</feature>
<keyword evidence="5" id="KW-0325">Glycoprotein</keyword>
<evidence type="ECO:0000313" key="10">
    <source>
        <dbReference type="Proteomes" id="UP000824782"/>
    </source>
</evidence>
<dbReference type="InterPro" id="IPR035976">
    <property type="entry name" value="Sushi/SCR/CCP_sf"/>
</dbReference>
<dbReference type="GO" id="GO:0016020">
    <property type="term" value="C:membrane"/>
    <property type="evidence" value="ECO:0007669"/>
    <property type="project" value="InterPro"/>
</dbReference>
<dbReference type="SMART" id="SM00032">
    <property type="entry name" value="CCP"/>
    <property type="match status" value="6"/>
</dbReference>
<keyword evidence="7" id="KW-0472">Membrane</keyword>
<dbReference type="SUPFAM" id="SSF57535">
    <property type="entry name" value="Complement control module/SCR domain"/>
    <property type="match status" value="6"/>
</dbReference>
<evidence type="ECO:0000256" key="3">
    <source>
        <dbReference type="ARBA" id="ARBA00022837"/>
    </source>
</evidence>
<evidence type="ECO:0000256" key="2">
    <source>
        <dbReference type="ARBA" id="ARBA00022737"/>
    </source>
</evidence>
<organism evidence="9 10">
    <name type="scientific">Engystomops pustulosus</name>
    <name type="common">Tungara frog</name>
    <name type="synonym">Physalaemus pustulosus</name>
    <dbReference type="NCBI Taxonomy" id="76066"/>
    <lineage>
        <taxon>Eukaryota</taxon>
        <taxon>Metazoa</taxon>
        <taxon>Chordata</taxon>
        <taxon>Craniata</taxon>
        <taxon>Vertebrata</taxon>
        <taxon>Euteleostomi</taxon>
        <taxon>Amphibia</taxon>
        <taxon>Batrachia</taxon>
        <taxon>Anura</taxon>
        <taxon>Neobatrachia</taxon>
        <taxon>Hyloidea</taxon>
        <taxon>Leptodactylidae</taxon>
        <taxon>Leiuperinae</taxon>
        <taxon>Engystomops</taxon>
    </lineage>
</organism>
<name>A0AAV6ZL11_ENGPU</name>
<evidence type="ECO:0000256" key="1">
    <source>
        <dbReference type="ARBA" id="ARBA00022659"/>
    </source>
</evidence>
<dbReference type="PRINTS" id="PR00343">
    <property type="entry name" value="SELECTIN"/>
</dbReference>
<feature type="domain" description="Sushi" evidence="8">
    <location>
        <begin position="317"/>
        <end position="376"/>
    </location>
</feature>
<evidence type="ECO:0000256" key="5">
    <source>
        <dbReference type="ARBA" id="ARBA00023180"/>
    </source>
</evidence>
<feature type="domain" description="Sushi" evidence="8">
    <location>
        <begin position="199"/>
        <end position="257"/>
    </location>
</feature>
<feature type="domain" description="Sushi" evidence="8">
    <location>
        <begin position="78"/>
        <end position="139"/>
    </location>
</feature>
<evidence type="ECO:0000256" key="4">
    <source>
        <dbReference type="ARBA" id="ARBA00023157"/>
    </source>
</evidence>
<evidence type="ECO:0000259" key="8">
    <source>
        <dbReference type="PROSITE" id="PS50923"/>
    </source>
</evidence>
<dbReference type="InterPro" id="IPR050350">
    <property type="entry name" value="Compl-Cell_Adhes-Reg"/>
</dbReference>
<feature type="disulfide bond" evidence="6">
    <location>
        <begin position="228"/>
        <end position="255"/>
    </location>
</feature>
<dbReference type="AlphaFoldDB" id="A0AAV6ZL11"/>
<keyword evidence="3" id="KW-0106">Calcium</keyword>
<keyword evidence="7" id="KW-0812">Transmembrane</keyword>
<feature type="disulfide bond" evidence="6">
    <location>
        <begin position="169"/>
        <end position="196"/>
    </location>
</feature>
<feature type="disulfide bond" evidence="6">
    <location>
        <begin position="347"/>
        <end position="374"/>
    </location>
</feature>
<dbReference type="PANTHER" id="PTHR19325:SF493">
    <property type="entry name" value="E-SELECTIN"/>
    <property type="match status" value="1"/>
</dbReference>
<keyword evidence="2" id="KW-0677">Repeat</keyword>
<feature type="disulfide bond" evidence="6">
    <location>
        <begin position="110"/>
        <end position="137"/>
    </location>
</feature>
<keyword evidence="4 6" id="KW-1015">Disulfide bond</keyword>
<dbReference type="InterPro" id="IPR000436">
    <property type="entry name" value="Sushi_SCR_CCP_dom"/>
</dbReference>
<feature type="disulfide bond" evidence="6">
    <location>
        <begin position="287"/>
        <end position="314"/>
    </location>
</feature>
<feature type="transmembrane region" description="Helical" evidence="7">
    <location>
        <begin position="383"/>
        <end position="408"/>
    </location>
</feature>
<dbReference type="CDD" id="cd00033">
    <property type="entry name" value="CCP"/>
    <property type="match status" value="6"/>
</dbReference>
<gene>
    <name evidence="9" type="ORF">GDO81_026775</name>
</gene>
<proteinExistence type="predicted"/>
<feature type="domain" description="Sushi" evidence="8">
    <location>
        <begin position="140"/>
        <end position="198"/>
    </location>
</feature>
<sequence>MTPGQWSAIPPKCEAIQCERPEQPENGTMKCFSDEKMLPFNSTCQFTCDEGFTIVGSYSTQCLTTGQWIESPPKCKATLCRRPEIPLNGAVSCTHSGETLPEKSTCNFMCAEGYKLIGPSSVACAGADQWTGGIPICEYMQCDSLTAPVNGLIRCKNGFSYNSTCEFSCVEGYEMIGSSELQCLSSRQWTSSVPFCKAIQCPYMPSLKNGRMVCQDGTKYESQCSFSCLKGFRLNGSPVLTCQSSGAWTSSVPTCEALQCPSLTAPEDGYMVCQNATKYKSQCSFTCLKGFKLIGSPTLSCQSSGEWTSSVPTCEAVQCNVIVAPSMGKMNCSRLDFGYGTVCKFTCEYDLSLNGTDTLECYSDGSWNTETPTCDTMKTPYDAATYLTVGITSGASVLSTASLILWLIKRMRKTGK</sequence>
<dbReference type="PANTHER" id="PTHR19325">
    <property type="entry name" value="COMPLEMENT COMPONENT-RELATED SUSHI DOMAIN-CONTAINING"/>
    <property type="match status" value="1"/>
</dbReference>
<dbReference type="Gene3D" id="2.10.70.10">
    <property type="entry name" value="Complement Module, domain 1"/>
    <property type="match status" value="6"/>
</dbReference>
<feature type="disulfide bond" evidence="6">
    <location>
        <begin position="48"/>
        <end position="75"/>
    </location>
</feature>
<dbReference type="FunFam" id="2.10.70.10:FF:000001">
    <property type="entry name" value="Selectin P"/>
    <property type="match status" value="3"/>
</dbReference>
<dbReference type="Proteomes" id="UP000824782">
    <property type="component" value="Unassembled WGS sequence"/>
</dbReference>
<dbReference type="PROSITE" id="PS50923">
    <property type="entry name" value="SUSHI"/>
    <property type="match status" value="6"/>
</dbReference>
<feature type="domain" description="Sushi" evidence="8">
    <location>
        <begin position="16"/>
        <end position="77"/>
    </location>
</feature>
<comment type="caution">
    <text evidence="9">The sequence shown here is derived from an EMBL/GenBank/DDBJ whole genome shotgun (WGS) entry which is preliminary data.</text>
</comment>
<evidence type="ECO:0000256" key="7">
    <source>
        <dbReference type="SAM" id="Phobius"/>
    </source>
</evidence>
<dbReference type="InterPro" id="IPR002396">
    <property type="entry name" value="Selectin_superfamily"/>
</dbReference>
<dbReference type="Pfam" id="PF00084">
    <property type="entry name" value="Sushi"/>
    <property type="match status" value="6"/>
</dbReference>
<comment type="caution">
    <text evidence="6">Lacks conserved residue(s) required for the propagation of feature annotation.</text>
</comment>
<keyword evidence="7" id="KW-1133">Transmembrane helix</keyword>
<reference evidence="9" key="1">
    <citation type="thesis" date="2020" institute="ProQuest LLC" country="789 East Eisenhower Parkway, Ann Arbor, MI, USA">
        <title>Comparative Genomics and Chromosome Evolution.</title>
        <authorList>
            <person name="Mudd A.B."/>
        </authorList>
    </citation>
    <scope>NUCLEOTIDE SEQUENCE</scope>
    <source>
        <strain evidence="9">237g6f4</strain>
        <tissue evidence="9">Blood</tissue>
    </source>
</reference>
<keyword evidence="1 6" id="KW-0768">Sushi</keyword>
<protein>
    <recommendedName>
        <fullName evidence="8">Sushi domain-containing protein</fullName>
    </recommendedName>
</protein>
<dbReference type="EMBL" id="WNYA01000533">
    <property type="protein sequence ID" value="KAG8548072.1"/>
    <property type="molecule type" value="Genomic_DNA"/>
</dbReference>